<keyword evidence="2 3" id="KW-0539">Nucleus</keyword>
<proteinExistence type="predicted"/>
<dbReference type="GO" id="GO:0005634">
    <property type="term" value="C:nucleus"/>
    <property type="evidence" value="ECO:0007669"/>
    <property type="project" value="UniProtKB-SubCell"/>
</dbReference>
<comment type="subcellular location">
    <subcellularLocation>
        <location evidence="1 3">Nucleus</location>
    </subcellularLocation>
</comment>
<evidence type="ECO:0000259" key="4">
    <source>
        <dbReference type="PROSITE" id="PS51017"/>
    </source>
</evidence>
<name>S8BXT6_9LAMI</name>
<keyword evidence="6" id="KW-1185">Reference proteome</keyword>
<evidence type="ECO:0000313" key="5">
    <source>
        <dbReference type="EMBL" id="EPS59380.1"/>
    </source>
</evidence>
<dbReference type="InterPro" id="IPR045281">
    <property type="entry name" value="CONSTANS-like"/>
</dbReference>
<protein>
    <recommendedName>
        <fullName evidence="4">CCT domain-containing protein</fullName>
    </recommendedName>
</protein>
<accession>S8BXT6</accession>
<sequence>MLPYFSRYPQELKHLDDFSCSQKIATEGGISISGYNIWGEGDLFEAPEPVMEEPAAVMGLDPMASCGEGVVIQSLAVSDIESSIKSGRILSEVFYECRKDLLAAAKEGNSNETTPKLLLLSDPPPPLGVEAPFPKSVSSCCLDSMEGGGAAPAFLDFPVMDLESVFGMRRAFSEGDIKTLENNDDKNRRIALINSELRKEKLSRYRSKKSRRNFGRKIKYACRKALADNQPRIRGRFAKTEEATRKDFVI</sequence>
<feature type="domain" description="CCT" evidence="4">
    <location>
        <begin position="198"/>
        <end position="240"/>
    </location>
</feature>
<gene>
    <name evidence="5" type="ORF">M569_15428</name>
</gene>
<dbReference type="PANTHER" id="PTHR31319">
    <property type="entry name" value="ZINC FINGER PROTEIN CONSTANS-LIKE 4"/>
    <property type="match status" value="1"/>
</dbReference>
<dbReference type="Proteomes" id="UP000015453">
    <property type="component" value="Unassembled WGS sequence"/>
</dbReference>
<dbReference type="PROSITE" id="PS51017">
    <property type="entry name" value="CCT"/>
    <property type="match status" value="1"/>
</dbReference>
<dbReference type="GO" id="GO:0003700">
    <property type="term" value="F:DNA-binding transcription factor activity"/>
    <property type="evidence" value="ECO:0007669"/>
    <property type="project" value="TreeGrafter"/>
</dbReference>
<dbReference type="InterPro" id="IPR010402">
    <property type="entry name" value="CCT_domain"/>
</dbReference>
<reference evidence="5 6" key="1">
    <citation type="journal article" date="2013" name="BMC Genomics">
        <title>The miniature genome of a carnivorous plant Genlisea aurea contains a low number of genes and short non-coding sequences.</title>
        <authorList>
            <person name="Leushkin E.V."/>
            <person name="Sutormin R.A."/>
            <person name="Nabieva E.R."/>
            <person name="Penin A.A."/>
            <person name="Kondrashov A.S."/>
            <person name="Logacheva M.D."/>
        </authorList>
    </citation>
    <scope>NUCLEOTIDE SEQUENCE [LARGE SCALE GENOMIC DNA]</scope>
</reference>
<organism evidence="5 6">
    <name type="scientific">Genlisea aurea</name>
    <dbReference type="NCBI Taxonomy" id="192259"/>
    <lineage>
        <taxon>Eukaryota</taxon>
        <taxon>Viridiplantae</taxon>
        <taxon>Streptophyta</taxon>
        <taxon>Embryophyta</taxon>
        <taxon>Tracheophyta</taxon>
        <taxon>Spermatophyta</taxon>
        <taxon>Magnoliopsida</taxon>
        <taxon>eudicotyledons</taxon>
        <taxon>Gunneridae</taxon>
        <taxon>Pentapetalae</taxon>
        <taxon>asterids</taxon>
        <taxon>lamiids</taxon>
        <taxon>Lamiales</taxon>
        <taxon>Lentibulariaceae</taxon>
        <taxon>Genlisea</taxon>
    </lineage>
</organism>
<dbReference type="EMBL" id="AUSU01008410">
    <property type="protein sequence ID" value="EPS59380.1"/>
    <property type="molecule type" value="Genomic_DNA"/>
</dbReference>
<comment type="caution">
    <text evidence="5">The sequence shown here is derived from an EMBL/GenBank/DDBJ whole genome shotgun (WGS) entry which is preliminary data.</text>
</comment>
<dbReference type="Pfam" id="PF06203">
    <property type="entry name" value="CCT"/>
    <property type="match status" value="1"/>
</dbReference>
<dbReference type="AlphaFoldDB" id="S8BXT6"/>
<evidence type="ECO:0000256" key="3">
    <source>
        <dbReference type="PROSITE-ProRule" id="PRU00357"/>
    </source>
</evidence>
<evidence type="ECO:0000256" key="2">
    <source>
        <dbReference type="ARBA" id="ARBA00023242"/>
    </source>
</evidence>
<dbReference type="PANTHER" id="PTHR31319:SF71">
    <property type="entry name" value="CCT MOTIF FAMILY PROTEIN"/>
    <property type="match status" value="1"/>
</dbReference>
<evidence type="ECO:0000256" key="1">
    <source>
        <dbReference type="ARBA" id="ARBA00004123"/>
    </source>
</evidence>
<dbReference type="GO" id="GO:0009909">
    <property type="term" value="P:regulation of flower development"/>
    <property type="evidence" value="ECO:0007669"/>
    <property type="project" value="InterPro"/>
</dbReference>
<dbReference type="OrthoDB" id="153872at2759"/>
<evidence type="ECO:0000313" key="6">
    <source>
        <dbReference type="Proteomes" id="UP000015453"/>
    </source>
</evidence>